<proteinExistence type="predicted"/>
<accession>A0A9P6CMR3</accession>
<protein>
    <recommendedName>
        <fullName evidence="1">Ribonuclease H1 N-terminal domain-containing protein</fullName>
    </recommendedName>
</protein>
<reference evidence="2" key="1">
    <citation type="submission" date="2020-11" db="EMBL/GenBank/DDBJ databases">
        <authorList>
            <consortium name="DOE Joint Genome Institute"/>
            <person name="Ahrendt S."/>
            <person name="Riley R."/>
            <person name="Andreopoulos W."/>
            <person name="Labutti K."/>
            <person name="Pangilinan J."/>
            <person name="Ruiz-Duenas F.J."/>
            <person name="Barrasa J.M."/>
            <person name="Sanchez-Garcia M."/>
            <person name="Camarero S."/>
            <person name="Miyauchi S."/>
            <person name="Serrano A."/>
            <person name="Linde D."/>
            <person name="Babiker R."/>
            <person name="Drula E."/>
            <person name="Ayuso-Fernandez I."/>
            <person name="Pacheco R."/>
            <person name="Padilla G."/>
            <person name="Ferreira P."/>
            <person name="Barriuso J."/>
            <person name="Kellner H."/>
            <person name="Castanera R."/>
            <person name="Alfaro M."/>
            <person name="Ramirez L."/>
            <person name="Pisabarro A.G."/>
            <person name="Kuo A."/>
            <person name="Tritt A."/>
            <person name="Lipzen A."/>
            <person name="He G."/>
            <person name="Yan M."/>
            <person name="Ng V."/>
            <person name="Cullen D."/>
            <person name="Martin F."/>
            <person name="Rosso M.-N."/>
            <person name="Henrissat B."/>
            <person name="Hibbett D."/>
            <person name="Martinez A.T."/>
            <person name="Grigoriev I.V."/>
        </authorList>
    </citation>
    <scope>NUCLEOTIDE SEQUENCE</scope>
    <source>
        <strain evidence="2">CIRM-BRFM 674</strain>
    </source>
</reference>
<dbReference type="Proteomes" id="UP000807469">
    <property type="component" value="Unassembled WGS sequence"/>
</dbReference>
<dbReference type="OrthoDB" id="3270804at2759"/>
<evidence type="ECO:0000313" key="2">
    <source>
        <dbReference type="EMBL" id="KAF9472581.1"/>
    </source>
</evidence>
<dbReference type="AlphaFoldDB" id="A0A9P6CMR3"/>
<dbReference type="SUPFAM" id="SSF55658">
    <property type="entry name" value="L9 N-domain-like"/>
    <property type="match status" value="1"/>
</dbReference>
<dbReference type="InterPro" id="IPR037056">
    <property type="entry name" value="RNase_H1_N_sf"/>
</dbReference>
<dbReference type="InterPro" id="IPR011320">
    <property type="entry name" value="RNase_H1_N"/>
</dbReference>
<keyword evidence="3" id="KW-1185">Reference proteome</keyword>
<gene>
    <name evidence="2" type="ORF">BDN70DRAFT_938081</name>
</gene>
<name>A0A9P6CMR3_9AGAR</name>
<comment type="caution">
    <text evidence="2">The sequence shown here is derived from an EMBL/GenBank/DDBJ whole genome shotgun (WGS) entry which is preliminary data.</text>
</comment>
<sequence length="181" mass="19313">MPEISEPSKPSGLDSSLVPCAQELTSVVVTIQDVIDRLQALAVRSDTTDGIIEDMVTTVNNSPDVQPASIVVPVLMEVSTSSGTQLASVGAPTLDNAPIVPATKWYAVLVGRQPGVFCGPQSIPANTYRIPGANAPRFDTEAEAQHVFDTALDGGFVEKVDLVITREKMTRVHFPTGRYHV</sequence>
<dbReference type="InterPro" id="IPR009027">
    <property type="entry name" value="Ribosomal_bL9/RNase_H1_N"/>
</dbReference>
<evidence type="ECO:0000313" key="3">
    <source>
        <dbReference type="Proteomes" id="UP000807469"/>
    </source>
</evidence>
<dbReference type="Pfam" id="PF01693">
    <property type="entry name" value="Cauli_VI"/>
    <property type="match status" value="1"/>
</dbReference>
<organism evidence="2 3">
    <name type="scientific">Pholiota conissans</name>
    <dbReference type="NCBI Taxonomy" id="109636"/>
    <lineage>
        <taxon>Eukaryota</taxon>
        <taxon>Fungi</taxon>
        <taxon>Dikarya</taxon>
        <taxon>Basidiomycota</taxon>
        <taxon>Agaricomycotina</taxon>
        <taxon>Agaricomycetes</taxon>
        <taxon>Agaricomycetidae</taxon>
        <taxon>Agaricales</taxon>
        <taxon>Agaricineae</taxon>
        <taxon>Strophariaceae</taxon>
        <taxon>Pholiota</taxon>
    </lineage>
</organism>
<dbReference type="Gene3D" id="3.40.970.10">
    <property type="entry name" value="Ribonuclease H1, N-terminal domain"/>
    <property type="match status" value="1"/>
</dbReference>
<evidence type="ECO:0000259" key="1">
    <source>
        <dbReference type="Pfam" id="PF01693"/>
    </source>
</evidence>
<feature type="domain" description="Ribonuclease H1 N-terminal" evidence="1">
    <location>
        <begin position="104"/>
        <end position="146"/>
    </location>
</feature>
<dbReference type="EMBL" id="MU155519">
    <property type="protein sequence ID" value="KAF9472581.1"/>
    <property type="molecule type" value="Genomic_DNA"/>
</dbReference>